<evidence type="ECO:0000259" key="8">
    <source>
        <dbReference type="PROSITE" id="PS51762"/>
    </source>
</evidence>
<evidence type="ECO:0000256" key="3">
    <source>
        <dbReference type="ARBA" id="ARBA00012599"/>
    </source>
</evidence>
<proteinExistence type="inferred from homology"/>
<sequence length="371" mass="40076">MYFFTFLFQAILLEICAASYVLETSYTSANWLDEFSFFTSADPTAGYVNYVDQTTATNNGYINTDNGHVYMGVDSTNIASGSGRNSVRITSNAVYNYGLFALDVSHMPGGICGTWPAFWMFGPNWPNDGEIDIIEGVNDNANNAMTLHTSNGCSITDSSFTGTMTTSNCYVDAPNQSTNSGCDIQDQTTQSYGTEFNSNGGGVIAMEWTSSDINIWFFPRGTAPSDLEAKKPNPASWKEPVAQYQGDCNIPSHFANMSIVLNTDFCGDWAGDVWGYSSYCSSLADSCNDYVQNNPSAFANASWLINSLNVYQSNGNATAASSVAVSPAGHQKNQTAPLLSTPLAMGGGLPNPPKKRMMRKGRSMMGGNWLK</sequence>
<dbReference type="OrthoDB" id="192832at2759"/>
<feature type="region of interest" description="Disordered" evidence="6">
    <location>
        <begin position="330"/>
        <end position="371"/>
    </location>
</feature>
<dbReference type="Pfam" id="PF26113">
    <property type="entry name" value="GH16_XgeA"/>
    <property type="match status" value="1"/>
</dbReference>
<evidence type="ECO:0000256" key="1">
    <source>
        <dbReference type="ARBA" id="ARBA00000124"/>
    </source>
</evidence>
<reference evidence="9" key="1">
    <citation type="submission" date="2021-03" db="EMBL/GenBank/DDBJ databases">
        <authorList>
            <person name="Tagirdzhanova G."/>
        </authorList>
    </citation>
    <scope>NUCLEOTIDE SEQUENCE</scope>
</reference>
<dbReference type="PANTHER" id="PTHR10963:SF24">
    <property type="entry name" value="GLYCOSIDASE C21B10.07-RELATED"/>
    <property type="match status" value="1"/>
</dbReference>
<evidence type="ECO:0000256" key="5">
    <source>
        <dbReference type="ARBA" id="ARBA00023295"/>
    </source>
</evidence>
<dbReference type="FunFam" id="2.60.120.200:FF:000114">
    <property type="entry name" value="Probable endo-1,3(4)-beta-glucanase NFIA_089530"/>
    <property type="match status" value="1"/>
</dbReference>
<dbReference type="Proteomes" id="UP000664203">
    <property type="component" value="Unassembled WGS sequence"/>
</dbReference>
<dbReference type="AlphaFoldDB" id="A0A8H3FLA0"/>
<dbReference type="SUPFAM" id="SSF49899">
    <property type="entry name" value="Concanavalin A-like lectins/glucanases"/>
    <property type="match status" value="1"/>
</dbReference>
<name>A0A8H3FLA0_9LECA</name>
<dbReference type="PROSITE" id="PS51762">
    <property type="entry name" value="GH16_2"/>
    <property type="match status" value="1"/>
</dbReference>
<evidence type="ECO:0000313" key="9">
    <source>
        <dbReference type="EMBL" id="CAF9927162.1"/>
    </source>
</evidence>
<feature type="signal peptide" evidence="7">
    <location>
        <begin position="1"/>
        <end position="18"/>
    </location>
</feature>
<accession>A0A8H3FLA0</accession>
<evidence type="ECO:0000313" key="10">
    <source>
        <dbReference type="Proteomes" id="UP000664203"/>
    </source>
</evidence>
<dbReference type="Gene3D" id="2.60.120.200">
    <property type="match status" value="1"/>
</dbReference>
<evidence type="ECO:0000256" key="4">
    <source>
        <dbReference type="ARBA" id="ARBA00022801"/>
    </source>
</evidence>
<feature type="chain" id="PRO_5033993934" description="endo-1,3(4)-beta-glucanase" evidence="7">
    <location>
        <begin position="19"/>
        <end position="371"/>
    </location>
</feature>
<evidence type="ECO:0000256" key="7">
    <source>
        <dbReference type="SAM" id="SignalP"/>
    </source>
</evidence>
<keyword evidence="5" id="KW-0326">Glycosidase</keyword>
<comment type="caution">
    <text evidence="9">The sequence shown here is derived from an EMBL/GenBank/DDBJ whole genome shotgun (WGS) entry which is preliminary data.</text>
</comment>
<keyword evidence="7" id="KW-0732">Signal</keyword>
<feature type="compositionally biased region" description="Basic residues" evidence="6">
    <location>
        <begin position="353"/>
        <end position="362"/>
    </location>
</feature>
<gene>
    <name evidence="9" type="ORF">ALECFALPRED_003637</name>
</gene>
<evidence type="ECO:0000256" key="2">
    <source>
        <dbReference type="ARBA" id="ARBA00006865"/>
    </source>
</evidence>
<feature type="domain" description="GH16" evidence="8">
    <location>
        <begin position="33"/>
        <end position="278"/>
    </location>
</feature>
<dbReference type="CDD" id="cd02181">
    <property type="entry name" value="GH16_fungal_Lam16A_glucanase"/>
    <property type="match status" value="1"/>
</dbReference>
<organism evidence="9 10">
    <name type="scientific">Alectoria fallacina</name>
    <dbReference type="NCBI Taxonomy" id="1903189"/>
    <lineage>
        <taxon>Eukaryota</taxon>
        <taxon>Fungi</taxon>
        <taxon>Dikarya</taxon>
        <taxon>Ascomycota</taxon>
        <taxon>Pezizomycotina</taxon>
        <taxon>Lecanoromycetes</taxon>
        <taxon>OSLEUM clade</taxon>
        <taxon>Lecanoromycetidae</taxon>
        <taxon>Lecanorales</taxon>
        <taxon>Lecanorineae</taxon>
        <taxon>Parmeliaceae</taxon>
        <taxon>Alectoria</taxon>
    </lineage>
</organism>
<dbReference type="InterPro" id="IPR000757">
    <property type="entry name" value="Beta-glucanase-like"/>
</dbReference>
<protein>
    <recommendedName>
        <fullName evidence="3">endo-1,3(4)-beta-glucanase</fullName>
        <ecNumber evidence="3">3.2.1.6</ecNumber>
    </recommendedName>
</protein>
<dbReference type="PANTHER" id="PTHR10963">
    <property type="entry name" value="GLYCOSYL HYDROLASE-RELATED"/>
    <property type="match status" value="1"/>
</dbReference>
<dbReference type="InterPro" id="IPR050546">
    <property type="entry name" value="Glycosyl_Hydrlase_16"/>
</dbReference>
<keyword evidence="4" id="KW-0378">Hydrolase</keyword>
<comment type="similarity">
    <text evidence="2">Belongs to the glycosyl hydrolase 16 family.</text>
</comment>
<dbReference type="GO" id="GO:0052861">
    <property type="term" value="F:endo-1,3(4)-beta-glucanase activity"/>
    <property type="evidence" value="ECO:0007669"/>
    <property type="project" value="UniProtKB-EC"/>
</dbReference>
<dbReference type="EMBL" id="CAJPDR010000224">
    <property type="protein sequence ID" value="CAF9927162.1"/>
    <property type="molecule type" value="Genomic_DNA"/>
</dbReference>
<evidence type="ECO:0000256" key="6">
    <source>
        <dbReference type="SAM" id="MobiDB-lite"/>
    </source>
</evidence>
<dbReference type="GO" id="GO:0009251">
    <property type="term" value="P:glucan catabolic process"/>
    <property type="evidence" value="ECO:0007669"/>
    <property type="project" value="TreeGrafter"/>
</dbReference>
<dbReference type="InterPro" id="IPR013320">
    <property type="entry name" value="ConA-like_dom_sf"/>
</dbReference>
<comment type="catalytic activity">
    <reaction evidence="1">
        <text>Endohydrolysis of (1-&gt;3)- or (1-&gt;4)-linkages in beta-D-glucans when the glucose residue whose reducing group is involved in the linkage to be hydrolyzed is itself substituted at C-3.</text>
        <dbReference type="EC" id="3.2.1.6"/>
    </reaction>
</comment>
<keyword evidence="10" id="KW-1185">Reference proteome</keyword>
<dbReference type="EC" id="3.2.1.6" evidence="3"/>